<dbReference type="SUPFAM" id="SSF56300">
    <property type="entry name" value="Metallo-dependent phosphatases"/>
    <property type="match status" value="1"/>
</dbReference>
<dbReference type="SMART" id="SM00854">
    <property type="entry name" value="PGA_cap"/>
    <property type="match status" value="1"/>
</dbReference>
<dbReference type="PANTHER" id="PTHR33393">
    <property type="entry name" value="POLYGLUTAMINE SYNTHESIS ACCESSORY PROTEIN RV0574C-RELATED"/>
    <property type="match status" value="1"/>
</dbReference>
<dbReference type="CDD" id="cd07381">
    <property type="entry name" value="MPP_CapA"/>
    <property type="match status" value="1"/>
</dbReference>
<protein>
    <submittedName>
        <fullName evidence="3">Poly-gamma-glutamate biosynthesis protein CapA/YwtB (Capsule formation), metallophosphatase superfamily</fullName>
    </submittedName>
</protein>
<dbReference type="Pfam" id="PF09587">
    <property type="entry name" value="PGA_cap"/>
    <property type="match status" value="1"/>
</dbReference>
<dbReference type="EMBL" id="FNED01000007">
    <property type="protein sequence ID" value="SDI75928.1"/>
    <property type="molecule type" value="Genomic_DNA"/>
</dbReference>
<name>A0A1G8N6W0_ANEMI</name>
<evidence type="ECO:0000256" key="1">
    <source>
        <dbReference type="ARBA" id="ARBA00005662"/>
    </source>
</evidence>
<dbReference type="PANTHER" id="PTHR33393:SF13">
    <property type="entry name" value="PGA BIOSYNTHESIS PROTEIN CAPA"/>
    <property type="match status" value="1"/>
</dbReference>
<gene>
    <name evidence="3" type="ORF">SAMN04487909_107124</name>
</gene>
<dbReference type="InterPro" id="IPR029052">
    <property type="entry name" value="Metallo-depent_PP-like"/>
</dbReference>
<comment type="similarity">
    <text evidence="1">Belongs to the CapA family.</text>
</comment>
<proteinExistence type="inferred from homology"/>
<evidence type="ECO:0000259" key="2">
    <source>
        <dbReference type="SMART" id="SM00854"/>
    </source>
</evidence>
<organism evidence="3 4">
    <name type="scientific">Aneurinibacillus migulanus</name>
    <name type="common">Bacillus migulanus</name>
    <dbReference type="NCBI Taxonomy" id="47500"/>
    <lineage>
        <taxon>Bacteria</taxon>
        <taxon>Bacillati</taxon>
        <taxon>Bacillota</taxon>
        <taxon>Bacilli</taxon>
        <taxon>Bacillales</taxon>
        <taxon>Paenibacillaceae</taxon>
        <taxon>Aneurinibacillus group</taxon>
        <taxon>Aneurinibacillus</taxon>
    </lineage>
</organism>
<dbReference type="Proteomes" id="UP000182836">
    <property type="component" value="Unassembled WGS sequence"/>
</dbReference>
<evidence type="ECO:0000313" key="4">
    <source>
        <dbReference type="Proteomes" id="UP000182836"/>
    </source>
</evidence>
<reference evidence="3 4" key="1">
    <citation type="submission" date="2016-10" db="EMBL/GenBank/DDBJ databases">
        <authorList>
            <person name="de Groot N.N."/>
        </authorList>
    </citation>
    <scope>NUCLEOTIDE SEQUENCE [LARGE SCALE GENOMIC DNA]</scope>
    <source>
        <strain evidence="3 4">DSM 2895</strain>
    </source>
</reference>
<evidence type="ECO:0000313" key="3">
    <source>
        <dbReference type="EMBL" id="SDI75928.1"/>
    </source>
</evidence>
<dbReference type="InterPro" id="IPR019079">
    <property type="entry name" value="Capsule_synth_CapA"/>
</dbReference>
<dbReference type="AlphaFoldDB" id="A0A1G8N6W0"/>
<dbReference type="Gene3D" id="3.60.21.10">
    <property type="match status" value="1"/>
</dbReference>
<sequence>MHNRENEKMRETKKRLLAVLGAGATCLGLLLGSLTFMADAQTNNQDVMMTSFDKVTLTFVGDMQFTGTVNDQIKKNGTAYPFAKVTPVLSRADLAVGNLETTLTTGGTAQSKQFTFRSDPRMAQAMAASGLDAVGLANNHTLDFGLNALYDTIGHVKQAGLLPLGAGKNRTEATQIHYIKKKGKTIALLNYSRVLPSASWMAGEKKPGLASAYDPKIMYDKVKEAKKKADIVVVFIHWGKERITTPETYQTEMGHTLIDAGADLVVGHHSHIMQPVEWYKGKLIAYSLGNFIFTNSRMDRSNQSAILEVSVSDKRIQAGLIPVRITNGQPRPIEGAEKAEFLRFMDQLSRKATVKSDGTLAP</sequence>
<feature type="domain" description="Capsule synthesis protein CapA" evidence="2">
    <location>
        <begin position="56"/>
        <end position="295"/>
    </location>
</feature>
<accession>A0A1G8N6W0</accession>
<dbReference type="InterPro" id="IPR052169">
    <property type="entry name" value="CW_Biosynth-Accessory"/>
</dbReference>